<proteinExistence type="predicted"/>
<dbReference type="EMBL" id="BFAA01016862">
    <property type="protein sequence ID" value="GCB77637.1"/>
    <property type="molecule type" value="Genomic_DNA"/>
</dbReference>
<feature type="compositionally biased region" description="Basic and acidic residues" evidence="1">
    <location>
        <begin position="111"/>
        <end position="121"/>
    </location>
</feature>
<evidence type="ECO:0000313" key="2">
    <source>
        <dbReference type="EMBL" id="GCB77637.1"/>
    </source>
</evidence>
<feature type="compositionally biased region" description="Acidic residues" evidence="1">
    <location>
        <begin position="88"/>
        <end position="98"/>
    </location>
</feature>
<dbReference type="Proteomes" id="UP000288216">
    <property type="component" value="Unassembled WGS sequence"/>
</dbReference>
<feature type="compositionally biased region" description="Polar residues" evidence="1">
    <location>
        <begin position="7"/>
        <end position="22"/>
    </location>
</feature>
<feature type="region of interest" description="Disordered" evidence="1">
    <location>
        <begin position="1"/>
        <end position="121"/>
    </location>
</feature>
<sequence length="166" mass="18107">MDENPPDISTSETDEVGTSSTLDDVAKPNVPPGSGSSGKESESDIQSRSDLCDRNLEGASRVRTPCPVLEEDAELSCSGTAAGLTSVLDDEVPEDQNMEPDTTAPLPSPDPTEKQEGNVEPTLRLKDKETLFMLLALHMEESPLCENPMRHKSDRKEKKIMVRKII</sequence>
<organism evidence="2 3">
    <name type="scientific">Scyliorhinus torazame</name>
    <name type="common">Cloudy catshark</name>
    <name type="synonym">Catulus torazame</name>
    <dbReference type="NCBI Taxonomy" id="75743"/>
    <lineage>
        <taxon>Eukaryota</taxon>
        <taxon>Metazoa</taxon>
        <taxon>Chordata</taxon>
        <taxon>Craniata</taxon>
        <taxon>Vertebrata</taxon>
        <taxon>Chondrichthyes</taxon>
        <taxon>Elasmobranchii</taxon>
        <taxon>Galeomorphii</taxon>
        <taxon>Galeoidea</taxon>
        <taxon>Carcharhiniformes</taxon>
        <taxon>Scyliorhinidae</taxon>
        <taxon>Scyliorhinus</taxon>
    </lineage>
</organism>
<name>A0A401PWX4_SCYTO</name>
<reference evidence="2 3" key="1">
    <citation type="journal article" date="2018" name="Nat. Ecol. Evol.">
        <title>Shark genomes provide insights into elasmobranch evolution and the origin of vertebrates.</title>
        <authorList>
            <person name="Hara Y"/>
            <person name="Yamaguchi K"/>
            <person name="Onimaru K"/>
            <person name="Kadota M"/>
            <person name="Koyanagi M"/>
            <person name="Keeley SD"/>
            <person name="Tatsumi K"/>
            <person name="Tanaka K"/>
            <person name="Motone F"/>
            <person name="Kageyama Y"/>
            <person name="Nozu R"/>
            <person name="Adachi N"/>
            <person name="Nishimura O"/>
            <person name="Nakagawa R"/>
            <person name="Tanegashima C"/>
            <person name="Kiyatake I"/>
            <person name="Matsumoto R"/>
            <person name="Murakumo K"/>
            <person name="Nishida K"/>
            <person name="Terakita A"/>
            <person name="Kuratani S"/>
            <person name="Sato K"/>
            <person name="Hyodo S Kuraku.S."/>
        </authorList>
    </citation>
    <scope>NUCLEOTIDE SEQUENCE [LARGE SCALE GENOMIC DNA]</scope>
</reference>
<keyword evidence="3" id="KW-1185">Reference proteome</keyword>
<evidence type="ECO:0000313" key="3">
    <source>
        <dbReference type="Proteomes" id="UP000288216"/>
    </source>
</evidence>
<evidence type="ECO:0000256" key="1">
    <source>
        <dbReference type="SAM" id="MobiDB-lite"/>
    </source>
</evidence>
<gene>
    <name evidence="2" type="ORF">scyTo_0020595</name>
</gene>
<protein>
    <submittedName>
        <fullName evidence="2">Uncharacterized protein</fullName>
    </submittedName>
</protein>
<feature type="compositionally biased region" description="Basic and acidic residues" evidence="1">
    <location>
        <begin position="39"/>
        <end position="56"/>
    </location>
</feature>
<dbReference type="OrthoDB" id="9425890at2759"/>
<dbReference type="AlphaFoldDB" id="A0A401PWX4"/>
<accession>A0A401PWX4</accession>
<comment type="caution">
    <text evidence="2">The sequence shown here is derived from an EMBL/GenBank/DDBJ whole genome shotgun (WGS) entry which is preliminary data.</text>
</comment>